<protein>
    <recommendedName>
        <fullName evidence="3">Polynucleotide kinase</fullName>
    </recommendedName>
</protein>
<evidence type="ECO:0000313" key="1">
    <source>
        <dbReference type="EMBL" id="GJE26269.1"/>
    </source>
</evidence>
<proteinExistence type="predicted"/>
<evidence type="ECO:0000313" key="2">
    <source>
        <dbReference type="Proteomes" id="UP001055156"/>
    </source>
</evidence>
<dbReference type="Proteomes" id="UP001055156">
    <property type="component" value="Unassembled WGS sequence"/>
</dbReference>
<dbReference type="RefSeq" id="WP_238310238.1">
    <property type="nucleotide sequence ID" value="NZ_BPQV01000003.1"/>
</dbReference>
<reference evidence="1" key="1">
    <citation type="journal article" date="2021" name="Front. Microbiol.">
        <title>Comprehensive Comparative Genomics and Phenotyping of Methylobacterium Species.</title>
        <authorList>
            <person name="Alessa O."/>
            <person name="Ogura Y."/>
            <person name="Fujitani Y."/>
            <person name="Takami H."/>
            <person name="Hayashi T."/>
            <person name="Sahin N."/>
            <person name="Tani A."/>
        </authorList>
    </citation>
    <scope>NUCLEOTIDE SEQUENCE</scope>
    <source>
        <strain evidence="1">NBRC 15689</strain>
    </source>
</reference>
<organism evidence="1 2">
    <name type="scientific">Methylobacterium organophilum</name>
    <dbReference type="NCBI Taxonomy" id="410"/>
    <lineage>
        <taxon>Bacteria</taxon>
        <taxon>Pseudomonadati</taxon>
        <taxon>Pseudomonadota</taxon>
        <taxon>Alphaproteobacteria</taxon>
        <taxon>Hyphomicrobiales</taxon>
        <taxon>Methylobacteriaceae</taxon>
        <taxon>Methylobacterium</taxon>
    </lineage>
</organism>
<dbReference type="Pfam" id="PF18143">
    <property type="entry name" value="HAD_SAK_2"/>
    <property type="match status" value="1"/>
</dbReference>
<reference evidence="1" key="2">
    <citation type="submission" date="2021-08" db="EMBL/GenBank/DDBJ databases">
        <authorList>
            <person name="Tani A."/>
            <person name="Ola A."/>
            <person name="Ogura Y."/>
            <person name="Katsura K."/>
            <person name="Hayashi T."/>
        </authorList>
    </citation>
    <scope>NUCLEOTIDE SEQUENCE</scope>
    <source>
        <strain evidence="1">NBRC 15689</strain>
    </source>
</reference>
<accession>A0ABQ4T6U4</accession>
<name>A0ABQ4T6U4_METOR</name>
<keyword evidence="2" id="KW-1185">Reference proteome</keyword>
<gene>
    <name evidence="1" type="ORF">LKMONMHP_1118</name>
</gene>
<comment type="caution">
    <text evidence="1">The sequence shown here is derived from an EMBL/GenBank/DDBJ whole genome shotgun (WGS) entry which is preliminary data.</text>
</comment>
<sequence>MSGVLFLDIEGVLNSRECWVRLRDQRHKIDREKVGLLNEVVRITGCRLVISSTWRKGIGQGQGGCRHILRDYGLKARFRRDWRTPEFSTDDPTAPVRGTEIADWLSRNGSPPYAIVDDDSDMLPEQMPRFVQTSFEHGLTRTHADRLIALLSPTPAGRSGSSSIAEAEE</sequence>
<evidence type="ECO:0008006" key="3">
    <source>
        <dbReference type="Google" id="ProtNLM"/>
    </source>
</evidence>
<dbReference type="EMBL" id="BPQV01000003">
    <property type="protein sequence ID" value="GJE26269.1"/>
    <property type="molecule type" value="Genomic_DNA"/>
</dbReference>